<organism evidence="5 6">
    <name type="scientific">Ideonella azotifigens</name>
    <dbReference type="NCBI Taxonomy" id="513160"/>
    <lineage>
        <taxon>Bacteria</taxon>
        <taxon>Pseudomonadati</taxon>
        <taxon>Pseudomonadota</taxon>
        <taxon>Betaproteobacteria</taxon>
        <taxon>Burkholderiales</taxon>
        <taxon>Sphaerotilaceae</taxon>
        <taxon>Ideonella</taxon>
    </lineage>
</organism>
<evidence type="ECO:0000313" key="5">
    <source>
        <dbReference type="EMBL" id="GAA0746406.1"/>
    </source>
</evidence>
<dbReference type="RefSeq" id="WP_141286518.1">
    <property type="nucleotide sequence ID" value="NZ_BAAAEW010000006.1"/>
</dbReference>
<comment type="caution">
    <text evidence="5">The sequence shown here is derived from an EMBL/GenBank/DDBJ whole genome shotgun (WGS) entry which is preliminary data.</text>
</comment>
<keyword evidence="2" id="KW-0808">Transferase</keyword>
<name>A0ABN1JTI3_9BURK</name>
<evidence type="ECO:0000256" key="2">
    <source>
        <dbReference type="ARBA" id="ARBA00022679"/>
    </source>
</evidence>
<evidence type="ECO:0000256" key="3">
    <source>
        <dbReference type="ARBA" id="ARBA00022777"/>
    </source>
</evidence>
<dbReference type="PANTHER" id="PTHR37419">
    <property type="entry name" value="SERINE/THREONINE-PROTEIN KINASE TOXIN HIPA"/>
    <property type="match status" value="1"/>
</dbReference>
<gene>
    <name evidence="5" type="primary">yjjJ</name>
    <name evidence="5" type="ORF">GCM10009107_13880</name>
</gene>
<evidence type="ECO:0000256" key="1">
    <source>
        <dbReference type="ARBA" id="ARBA00010164"/>
    </source>
</evidence>
<protein>
    <submittedName>
        <fullName evidence="5">Type II toxin-antitoxin system HipA family toxin YjjJ</fullName>
    </submittedName>
</protein>
<dbReference type="InterPro" id="IPR012893">
    <property type="entry name" value="HipA-like_C"/>
</dbReference>
<reference evidence="5 6" key="1">
    <citation type="journal article" date="2019" name="Int. J. Syst. Evol. Microbiol.">
        <title>The Global Catalogue of Microorganisms (GCM) 10K type strain sequencing project: providing services to taxonomists for standard genome sequencing and annotation.</title>
        <authorList>
            <consortium name="The Broad Institute Genomics Platform"/>
            <consortium name="The Broad Institute Genome Sequencing Center for Infectious Disease"/>
            <person name="Wu L."/>
            <person name="Ma J."/>
        </authorList>
    </citation>
    <scope>NUCLEOTIDE SEQUENCE [LARGE SCALE GENOMIC DNA]</scope>
    <source>
        <strain evidence="5 6">JCM 15503</strain>
    </source>
</reference>
<keyword evidence="6" id="KW-1185">Reference proteome</keyword>
<dbReference type="Gene3D" id="1.10.1070.20">
    <property type="match status" value="1"/>
</dbReference>
<dbReference type="PANTHER" id="PTHR37419:SF8">
    <property type="entry name" value="TOXIN YJJJ"/>
    <property type="match status" value="1"/>
</dbReference>
<dbReference type="Proteomes" id="UP001500279">
    <property type="component" value="Unassembled WGS sequence"/>
</dbReference>
<proteinExistence type="inferred from homology"/>
<feature type="domain" description="HipA-like C-terminal" evidence="4">
    <location>
        <begin position="214"/>
        <end position="378"/>
    </location>
</feature>
<dbReference type="EMBL" id="BAAAEW010000006">
    <property type="protein sequence ID" value="GAA0746406.1"/>
    <property type="molecule type" value="Genomic_DNA"/>
</dbReference>
<keyword evidence="3" id="KW-0418">Kinase</keyword>
<sequence length="456" mass="49504">MATLGVPAGGELEQSIRRALKGGAKSAAELLEALGVSQPTLSRTIREMSREVTSFRIKGVRTPQYGLLRQLPLGLNPRQRIYKILSTGSFEPFAELEFLSGGATLERMGTAARLYEGLPPYISFAAPSGFLGRVQAQAASATAQFPESLKDWDDEHKLAYLFTRAVNQVGNLVFGDAAVEREMNLRKAHARLGGDKAEHYEAVAMALKGHALGSSAGGEQPKFLATLEDVEHLIVKFAKLGTRMADLLPLEHLALRSLAEVGIPSSKTSLVSSGDFVFLEIRRFDRIGETGRVGMLSAGAVDDEFFGKRDTWSEFAARCEQVRYLSSKDVLQVDVMAAFSELIGNTDRHFENISLLIDERGEYIGIAPAYDILPMRYAPIGAGIDPDLVPIEPKVGTVGAKPQVWAMAAKAARRFWMAVQTEQLPVPISDDMRMLAAKNLDVAISFVAPLLPAGAS</sequence>
<evidence type="ECO:0000313" key="6">
    <source>
        <dbReference type="Proteomes" id="UP001500279"/>
    </source>
</evidence>
<dbReference type="Pfam" id="PF07804">
    <property type="entry name" value="HipA_C"/>
    <property type="match status" value="1"/>
</dbReference>
<evidence type="ECO:0000259" key="4">
    <source>
        <dbReference type="Pfam" id="PF07804"/>
    </source>
</evidence>
<accession>A0ABN1JTI3</accession>
<dbReference type="InterPro" id="IPR052028">
    <property type="entry name" value="HipA_Ser/Thr_kinase"/>
</dbReference>
<comment type="similarity">
    <text evidence="1">Belongs to the HipA Ser/Thr kinase family.</text>
</comment>